<name>A0AAQ3QDC7_9LILI</name>
<keyword evidence="3" id="KW-1185">Reference proteome</keyword>
<sequence>MIMEIEAVLQTFGYMAPEYENSEFLSSSPRSPTKLVFSELHSKGGGGGGGGGRPLPTSPKHMRLSHSGKLVRVKKESCDSMLHLKQIHARLTTTGLMSRCFPARRVLAFGTLPDPGDMAHAVIVFRQIPHPNP</sequence>
<reference evidence="2 3" key="1">
    <citation type="submission" date="2023-10" db="EMBL/GenBank/DDBJ databases">
        <title>Chromosome-scale genome assembly provides insights into flower coloration mechanisms of Canna indica.</title>
        <authorList>
            <person name="Li C."/>
        </authorList>
    </citation>
    <scope>NUCLEOTIDE SEQUENCE [LARGE SCALE GENOMIC DNA]</scope>
    <source>
        <tissue evidence="2">Flower</tissue>
    </source>
</reference>
<feature type="region of interest" description="Disordered" evidence="1">
    <location>
        <begin position="38"/>
        <end position="68"/>
    </location>
</feature>
<accession>A0AAQ3QDC7</accession>
<dbReference type="EMBL" id="CP136893">
    <property type="protein sequence ID" value="WOL05053.1"/>
    <property type="molecule type" value="Genomic_DNA"/>
</dbReference>
<feature type="compositionally biased region" description="Gly residues" evidence="1">
    <location>
        <begin position="43"/>
        <end position="53"/>
    </location>
</feature>
<proteinExistence type="predicted"/>
<gene>
    <name evidence="2" type="ORF">Cni_G13776</name>
</gene>
<evidence type="ECO:0000313" key="2">
    <source>
        <dbReference type="EMBL" id="WOL05053.1"/>
    </source>
</evidence>
<evidence type="ECO:0000313" key="3">
    <source>
        <dbReference type="Proteomes" id="UP001327560"/>
    </source>
</evidence>
<protein>
    <submittedName>
        <fullName evidence="2">Pentatricopeptide repeat-containing protein</fullName>
    </submittedName>
</protein>
<dbReference type="AlphaFoldDB" id="A0AAQ3QDC7"/>
<organism evidence="2 3">
    <name type="scientific">Canna indica</name>
    <name type="common">Indian-shot</name>
    <dbReference type="NCBI Taxonomy" id="4628"/>
    <lineage>
        <taxon>Eukaryota</taxon>
        <taxon>Viridiplantae</taxon>
        <taxon>Streptophyta</taxon>
        <taxon>Embryophyta</taxon>
        <taxon>Tracheophyta</taxon>
        <taxon>Spermatophyta</taxon>
        <taxon>Magnoliopsida</taxon>
        <taxon>Liliopsida</taxon>
        <taxon>Zingiberales</taxon>
        <taxon>Cannaceae</taxon>
        <taxon>Canna</taxon>
    </lineage>
</organism>
<dbReference type="Proteomes" id="UP001327560">
    <property type="component" value="Chromosome 4"/>
</dbReference>
<evidence type="ECO:0000256" key="1">
    <source>
        <dbReference type="SAM" id="MobiDB-lite"/>
    </source>
</evidence>